<accession>A0AAD9WGN3</accession>
<organism evidence="2 3">
    <name type="scientific">Eucalyptus grandis</name>
    <name type="common">Flooded gum</name>
    <dbReference type="NCBI Taxonomy" id="71139"/>
    <lineage>
        <taxon>Eukaryota</taxon>
        <taxon>Viridiplantae</taxon>
        <taxon>Streptophyta</taxon>
        <taxon>Embryophyta</taxon>
        <taxon>Tracheophyta</taxon>
        <taxon>Spermatophyta</taxon>
        <taxon>Magnoliopsida</taxon>
        <taxon>eudicotyledons</taxon>
        <taxon>Gunneridae</taxon>
        <taxon>Pentapetalae</taxon>
        <taxon>rosids</taxon>
        <taxon>malvids</taxon>
        <taxon>Myrtales</taxon>
        <taxon>Myrtaceae</taxon>
        <taxon>Myrtoideae</taxon>
        <taxon>Eucalypteae</taxon>
        <taxon>Eucalyptus</taxon>
    </lineage>
</organism>
<dbReference type="InterPro" id="IPR001810">
    <property type="entry name" value="F-box_dom"/>
</dbReference>
<protein>
    <recommendedName>
        <fullName evidence="1">F-box domain-containing protein</fullName>
    </recommendedName>
</protein>
<dbReference type="SUPFAM" id="SSF81383">
    <property type="entry name" value="F-box domain"/>
    <property type="match status" value="1"/>
</dbReference>
<dbReference type="InterPro" id="IPR055294">
    <property type="entry name" value="FBL60-like"/>
</dbReference>
<name>A0AAD9WGN3_EUCGR</name>
<dbReference type="AlphaFoldDB" id="A0AAD9WGN3"/>
<comment type="caution">
    <text evidence="2">The sequence shown here is derived from an EMBL/GenBank/DDBJ whole genome shotgun (WGS) entry which is preliminary data.</text>
</comment>
<evidence type="ECO:0000313" key="2">
    <source>
        <dbReference type="EMBL" id="KAK2631111.1"/>
    </source>
</evidence>
<feature type="domain" description="F-box" evidence="1">
    <location>
        <begin position="10"/>
        <end position="33"/>
    </location>
</feature>
<sequence length="159" mass="18179">MDRDDGRDAISNLPDSVLLHILSFLPTRDAVRTVMLETAFEVDDRFLNFTDHVLTRQVSPTIDSFRLNLNCTSRVDPYDPENEDYTSCGVLGRSSHILFISHLIFTLPSTVLRCSGLVELKLASCVVRPVAGRVRLRSLRRLFMNKIDLTENKMLTYYL</sequence>
<proteinExistence type="predicted"/>
<dbReference type="InterPro" id="IPR036047">
    <property type="entry name" value="F-box-like_dom_sf"/>
</dbReference>
<dbReference type="EMBL" id="MU851074">
    <property type="protein sequence ID" value="KAK2631111.1"/>
    <property type="molecule type" value="Genomic_DNA"/>
</dbReference>
<keyword evidence="3" id="KW-1185">Reference proteome</keyword>
<dbReference type="Proteomes" id="UP000030711">
    <property type="component" value="Unassembled WGS sequence"/>
</dbReference>
<dbReference type="Gene3D" id="1.20.1280.50">
    <property type="match status" value="1"/>
</dbReference>
<gene>
    <name evidence="2" type="ORF">EUGRSUZ_L03392</name>
</gene>
<reference evidence="2 3" key="1">
    <citation type="journal article" date="2014" name="Nature">
        <title>The genome of Eucalyptus grandis.</title>
        <authorList>
            <person name="Myburg A.A."/>
            <person name="Grattapaglia D."/>
            <person name="Tuskan G.A."/>
            <person name="Hellsten U."/>
            <person name="Hayes R.D."/>
            <person name="Grimwood J."/>
            <person name="Jenkins J."/>
            <person name="Lindquist E."/>
            <person name="Tice H."/>
            <person name="Bauer D."/>
            <person name="Goodstein D.M."/>
            <person name="Dubchak I."/>
            <person name="Poliakov A."/>
            <person name="Mizrachi E."/>
            <person name="Kullan A.R."/>
            <person name="Hussey S.G."/>
            <person name="Pinard D."/>
            <person name="van der Merwe K."/>
            <person name="Singh P."/>
            <person name="van Jaarsveld I."/>
            <person name="Silva-Junior O.B."/>
            <person name="Togawa R.C."/>
            <person name="Pappas M.R."/>
            <person name="Faria D.A."/>
            <person name="Sansaloni C.P."/>
            <person name="Petroli C.D."/>
            <person name="Yang X."/>
            <person name="Ranjan P."/>
            <person name="Tschaplinski T.J."/>
            <person name="Ye C.Y."/>
            <person name="Li T."/>
            <person name="Sterck L."/>
            <person name="Vanneste K."/>
            <person name="Murat F."/>
            <person name="Soler M."/>
            <person name="Clemente H.S."/>
            <person name="Saidi N."/>
            <person name="Cassan-Wang H."/>
            <person name="Dunand C."/>
            <person name="Hefer C.A."/>
            <person name="Bornberg-Bauer E."/>
            <person name="Kersting A.R."/>
            <person name="Vining K."/>
            <person name="Amarasinghe V."/>
            <person name="Ranik M."/>
            <person name="Naithani S."/>
            <person name="Elser J."/>
            <person name="Boyd A.E."/>
            <person name="Liston A."/>
            <person name="Spatafora J.W."/>
            <person name="Dharmwardhana P."/>
            <person name="Raja R."/>
            <person name="Sullivan C."/>
            <person name="Romanel E."/>
            <person name="Alves-Ferreira M."/>
            <person name="Kulheim C."/>
            <person name="Foley W."/>
            <person name="Carocha V."/>
            <person name="Paiva J."/>
            <person name="Kudrna D."/>
            <person name="Brommonschenkel S.H."/>
            <person name="Pasquali G."/>
            <person name="Byrne M."/>
            <person name="Rigault P."/>
            <person name="Tibbits J."/>
            <person name="Spokevicius A."/>
            <person name="Jones R.C."/>
            <person name="Steane D.A."/>
            <person name="Vaillancourt R.E."/>
            <person name="Potts B.M."/>
            <person name="Joubert F."/>
            <person name="Barry K."/>
            <person name="Pappas G.J."/>
            <person name="Strauss S.H."/>
            <person name="Jaiswal P."/>
            <person name="Grima-Pettenati J."/>
            <person name="Salse J."/>
            <person name="Van de Peer Y."/>
            <person name="Rokhsar D.S."/>
            <person name="Schmutz J."/>
        </authorList>
    </citation>
    <scope>NUCLEOTIDE SEQUENCE [LARGE SCALE GENOMIC DNA]</scope>
    <source>
        <strain evidence="3">cv. BRASUZ1</strain>
        <tissue evidence="2">Leaf extractions</tissue>
    </source>
</reference>
<dbReference type="Pfam" id="PF00646">
    <property type="entry name" value="F-box"/>
    <property type="match status" value="1"/>
</dbReference>
<evidence type="ECO:0000259" key="1">
    <source>
        <dbReference type="Pfam" id="PF00646"/>
    </source>
</evidence>
<dbReference type="PANTHER" id="PTHR31293">
    <property type="entry name" value="RNI-LIKE SUPERFAMILY PROTEIN"/>
    <property type="match status" value="1"/>
</dbReference>
<dbReference type="PANTHER" id="PTHR31293:SF12">
    <property type="entry name" value="RNI-LIKE SUPERFAMILY PROTEIN"/>
    <property type="match status" value="1"/>
</dbReference>
<evidence type="ECO:0000313" key="3">
    <source>
        <dbReference type="Proteomes" id="UP000030711"/>
    </source>
</evidence>